<evidence type="ECO:0000313" key="1">
    <source>
        <dbReference type="EMBL" id="KAF2677845.1"/>
    </source>
</evidence>
<dbReference type="Proteomes" id="UP000799291">
    <property type="component" value="Unassembled WGS sequence"/>
</dbReference>
<dbReference type="AlphaFoldDB" id="A0A6G1II83"/>
<dbReference type="EMBL" id="MU005617">
    <property type="protein sequence ID" value="KAF2677845.1"/>
    <property type="molecule type" value="Genomic_DNA"/>
</dbReference>
<organism evidence="1 2">
    <name type="scientific">Lentithecium fluviatile CBS 122367</name>
    <dbReference type="NCBI Taxonomy" id="1168545"/>
    <lineage>
        <taxon>Eukaryota</taxon>
        <taxon>Fungi</taxon>
        <taxon>Dikarya</taxon>
        <taxon>Ascomycota</taxon>
        <taxon>Pezizomycotina</taxon>
        <taxon>Dothideomycetes</taxon>
        <taxon>Pleosporomycetidae</taxon>
        <taxon>Pleosporales</taxon>
        <taxon>Massarineae</taxon>
        <taxon>Lentitheciaceae</taxon>
        <taxon>Lentithecium</taxon>
    </lineage>
</organism>
<keyword evidence="2" id="KW-1185">Reference proteome</keyword>
<gene>
    <name evidence="1" type="ORF">K458DRAFT_423551</name>
</gene>
<dbReference type="OrthoDB" id="3801335at2759"/>
<proteinExistence type="predicted"/>
<name>A0A6G1II83_9PLEO</name>
<accession>A0A6G1II83</accession>
<protein>
    <submittedName>
        <fullName evidence="1">Uncharacterized protein</fullName>
    </submittedName>
</protein>
<sequence>MKDPKHCDIKSSCFVKGFEEIAKLRDHLKSVHRICEELQQKLNFRQEPFRNLKDKDEKWKLAFQILFPEVPKDHVPPSRLGDPAPFAFAHERDAKHNLKLNELGHLFENQIWARFGKEKAVHVVDFIHSVSPIFRDVAKMWLELNEAVSLGTSTTLRSLQISLDEKPAAIDYSLDLPTPDTSFDYHSGSTEMMAPSSPNGASTHQLHTLKVEDSNCDDMLSPEPIETHGLPDSTSFSTTPLTLPGSSVLTESAPNNGLRQDCAHTLLESANSPVSLKVEEQESTLVDYHIPSGPCDPSANLYDEFDPTEWQDLFNFSAFSSFQYPHHMPDHVDENDGWWRRRSIGNSDTGIVGLN</sequence>
<evidence type="ECO:0000313" key="2">
    <source>
        <dbReference type="Proteomes" id="UP000799291"/>
    </source>
</evidence>
<reference evidence="1" key="1">
    <citation type="journal article" date="2020" name="Stud. Mycol.">
        <title>101 Dothideomycetes genomes: a test case for predicting lifestyles and emergence of pathogens.</title>
        <authorList>
            <person name="Haridas S."/>
            <person name="Albert R."/>
            <person name="Binder M."/>
            <person name="Bloem J."/>
            <person name="Labutti K."/>
            <person name="Salamov A."/>
            <person name="Andreopoulos B."/>
            <person name="Baker S."/>
            <person name="Barry K."/>
            <person name="Bills G."/>
            <person name="Bluhm B."/>
            <person name="Cannon C."/>
            <person name="Castanera R."/>
            <person name="Culley D."/>
            <person name="Daum C."/>
            <person name="Ezra D."/>
            <person name="Gonzalez J."/>
            <person name="Henrissat B."/>
            <person name="Kuo A."/>
            <person name="Liang C."/>
            <person name="Lipzen A."/>
            <person name="Lutzoni F."/>
            <person name="Magnuson J."/>
            <person name="Mondo S."/>
            <person name="Nolan M."/>
            <person name="Ohm R."/>
            <person name="Pangilinan J."/>
            <person name="Park H.-J."/>
            <person name="Ramirez L."/>
            <person name="Alfaro M."/>
            <person name="Sun H."/>
            <person name="Tritt A."/>
            <person name="Yoshinaga Y."/>
            <person name="Zwiers L.-H."/>
            <person name="Turgeon B."/>
            <person name="Goodwin S."/>
            <person name="Spatafora J."/>
            <person name="Crous P."/>
            <person name="Grigoriev I."/>
        </authorList>
    </citation>
    <scope>NUCLEOTIDE SEQUENCE</scope>
    <source>
        <strain evidence="1">CBS 122367</strain>
    </source>
</reference>